<accession>A0ACB9D1Y2</accession>
<name>A0ACB9D1Y2_CICIN</name>
<dbReference type="EMBL" id="CM042013">
    <property type="protein sequence ID" value="KAI3740500.1"/>
    <property type="molecule type" value="Genomic_DNA"/>
</dbReference>
<reference evidence="1 2" key="2">
    <citation type="journal article" date="2022" name="Mol. Ecol. Resour.">
        <title>The genomes of chicory, endive, great burdock and yacon provide insights into Asteraceae paleo-polyploidization history and plant inulin production.</title>
        <authorList>
            <person name="Fan W."/>
            <person name="Wang S."/>
            <person name="Wang H."/>
            <person name="Wang A."/>
            <person name="Jiang F."/>
            <person name="Liu H."/>
            <person name="Zhao H."/>
            <person name="Xu D."/>
            <person name="Zhang Y."/>
        </authorList>
    </citation>
    <scope>NUCLEOTIDE SEQUENCE [LARGE SCALE GENOMIC DNA]</scope>
    <source>
        <strain evidence="2">cv. Punajuju</strain>
        <tissue evidence="1">Leaves</tissue>
    </source>
</reference>
<proteinExistence type="predicted"/>
<sequence length="102" mass="10422">MPVSSKARNVPAATIGFDPAPPLAISSGLDPLPPLAISSGIRIENKHHHAGESLIPSLTIATTSPELCSSFTFSSGLASAITSSIPTSVAMELAVPQLCCLR</sequence>
<evidence type="ECO:0000313" key="1">
    <source>
        <dbReference type="EMBL" id="KAI3740500.1"/>
    </source>
</evidence>
<keyword evidence="2" id="KW-1185">Reference proteome</keyword>
<dbReference type="Proteomes" id="UP001055811">
    <property type="component" value="Linkage Group LG05"/>
</dbReference>
<gene>
    <name evidence="1" type="ORF">L2E82_30959</name>
</gene>
<evidence type="ECO:0000313" key="2">
    <source>
        <dbReference type="Proteomes" id="UP001055811"/>
    </source>
</evidence>
<organism evidence="1 2">
    <name type="scientific">Cichorium intybus</name>
    <name type="common">Chicory</name>
    <dbReference type="NCBI Taxonomy" id="13427"/>
    <lineage>
        <taxon>Eukaryota</taxon>
        <taxon>Viridiplantae</taxon>
        <taxon>Streptophyta</taxon>
        <taxon>Embryophyta</taxon>
        <taxon>Tracheophyta</taxon>
        <taxon>Spermatophyta</taxon>
        <taxon>Magnoliopsida</taxon>
        <taxon>eudicotyledons</taxon>
        <taxon>Gunneridae</taxon>
        <taxon>Pentapetalae</taxon>
        <taxon>asterids</taxon>
        <taxon>campanulids</taxon>
        <taxon>Asterales</taxon>
        <taxon>Asteraceae</taxon>
        <taxon>Cichorioideae</taxon>
        <taxon>Cichorieae</taxon>
        <taxon>Cichoriinae</taxon>
        <taxon>Cichorium</taxon>
    </lineage>
</organism>
<comment type="caution">
    <text evidence="1">The sequence shown here is derived from an EMBL/GenBank/DDBJ whole genome shotgun (WGS) entry which is preliminary data.</text>
</comment>
<reference evidence="2" key="1">
    <citation type="journal article" date="2022" name="Mol. Ecol. Resour.">
        <title>The genomes of chicory, endive, great burdock and yacon provide insights into Asteraceae palaeo-polyploidization history and plant inulin production.</title>
        <authorList>
            <person name="Fan W."/>
            <person name="Wang S."/>
            <person name="Wang H."/>
            <person name="Wang A."/>
            <person name="Jiang F."/>
            <person name="Liu H."/>
            <person name="Zhao H."/>
            <person name="Xu D."/>
            <person name="Zhang Y."/>
        </authorList>
    </citation>
    <scope>NUCLEOTIDE SEQUENCE [LARGE SCALE GENOMIC DNA]</scope>
    <source>
        <strain evidence="2">cv. Punajuju</strain>
    </source>
</reference>
<protein>
    <submittedName>
        <fullName evidence="1">Uncharacterized protein</fullName>
    </submittedName>
</protein>